<dbReference type="SUPFAM" id="SSF52833">
    <property type="entry name" value="Thioredoxin-like"/>
    <property type="match status" value="1"/>
</dbReference>
<evidence type="ECO:0000313" key="1">
    <source>
        <dbReference type="EMBL" id="CAK7269826.1"/>
    </source>
</evidence>
<organism evidence="1 2">
    <name type="scientific">Sporothrix epigloea</name>
    <dbReference type="NCBI Taxonomy" id="1892477"/>
    <lineage>
        <taxon>Eukaryota</taxon>
        <taxon>Fungi</taxon>
        <taxon>Dikarya</taxon>
        <taxon>Ascomycota</taxon>
        <taxon>Pezizomycotina</taxon>
        <taxon>Sordariomycetes</taxon>
        <taxon>Sordariomycetidae</taxon>
        <taxon>Ophiostomatales</taxon>
        <taxon>Ophiostomataceae</taxon>
        <taxon>Sporothrix</taxon>
    </lineage>
</organism>
<proteinExistence type="predicted"/>
<dbReference type="InterPro" id="IPR032801">
    <property type="entry name" value="PXL2A/B/C"/>
</dbReference>
<name>A0ABP0DNG1_9PEZI</name>
<evidence type="ECO:0008006" key="3">
    <source>
        <dbReference type="Google" id="ProtNLM"/>
    </source>
</evidence>
<dbReference type="InterPro" id="IPR036249">
    <property type="entry name" value="Thioredoxin-like_sf"/>
</dbReference>
<dbReference type="PANTHER" id="PTHR28630:SF3">
    <property type="entry name" value="PEROXIREDOXIN-LIKE 2C"/>
    <property type="match status" value="1"/>
</dbReference>
<keyword evidence="2" id="KW-1185">Reference proteome</keyword>
<dbReference type="Proteomes" id="UP001642501">
    <property type="component" value="Unassembled WGS sequence"/>
</dbReference>
<dbReference type="CDD" id="cd02970">
    <property type="entry name" value="PRX_like2"/>
    <property type="match status" value="1"/>
</dbReference>
<reference evidence="1 2" key="1">
    <citation type="submission" date="2024-01" db="EMBL/GenBank/DDBJ databases">
        <authorList>
            <person name="Allen C."/>
            <person name="Tagirdzhanova G."/>
        </authorList>
    </citation>
    <scope>NUCLEOTIDE SEQUENCE [LARGE SCALE GENOMIC DNA]</scope>
    <source>
        <strain evidence="1 2">CBS 573.63</strain>
    </source>
</reference>
<dbReference type="Gene3D" id="3.40.30.10">
    <property type="entry name" value="Glutaredoxin"/>
    <property type="match status" value="1"/>
</dbReference>
<sequence length="259" mass="28636">MDVANNTRPAAVAAPVDNDKINPTDFEGSVRTDNGLPSKELIRRIADLPVLDRQGKMHSFNSLYMDFTGRTLVIFVRHFFCGNCQEYLRILSKAIPLELLAKADTPTRIMVVGCGDPALIDFYVEASSCAYPVYADPTRRLYDELGMVSTLAMGAPPRYMEHTNMWASSFRSIIDGLKQVSSGLWRKSGDKRQVGGEFLFENPGNGDDISVSWCHRMKTTRDHTETRDMQNLLDLDKAMTKADASKATEAGASDVSAAA</sequence>
<dbReference type="EMBL" id="CAWUOM010000064">
    <property type="protein sequence ID" value="CAK7269826.1"/>
    <property type="molecule type" value="Genomic_DNA"/>
</dbReference>
<dbReference type="PANTHER" id="PTHR28630">
    <property type="match status" value="1"/>
</dbReference>
<evidence type="ECO:0000313" key="2">
    <source>
        <dbReference type="Proteomes" id="UP001642501"/>
    </source>
</evidence>
<comment type="caution">
    <text evidence="1">The sequence shown here is derived from an EMBL/GenBank/DDBJ whole genome shotgun (WGS) entry which is preliminary data.</text>
</comment>
<gene>
    <name evidence="1" type="ORF">SEPCBS57363_003797</name>
</gene>
<protein>
    <recommendedName>
        <fullName evidence="3">Thioredoxin-like protein AAED1</fullName>
    </recommendedName>
</protein>
<accession>A0ABP0DNG1</accession>
<dbReference type="Pfam" id="PF13911">
    <property type="entry name" value="AhpC-TSA_2"/>
    <property type="match status" value="1"/>
</dbReference>